<organism evidence="1 2">
    <name type="scientific">Leucobacter ruminantium</name>
    <dbReference type="NCBI Taxonomy" id="1289170"/>
    <lineage>
        <taxon>Bacteria</taxon>
        <taxon>Bacillati</taxon>
        <taxon>Actinomycetota</taxon>
        <taxon>Actinomycetes</taxon>
        <taxon>Micrococcales</taxon>
        <taxon>Microbacteriaceae</taxon>
        <taxon>Leucobacter</taxon>
    </lineage>
</organism>
<evidence type="ECO:0000313" key="2">
    <source>
        <dbReference type="Proteomes" id="UP000664398"/>
    </source>
</evidence>
<accession>A0A939RYL8</accession>
<sequence length="194" mass="20903">MAADAEGNDIGLIGIPVTGFLAWAPLPLASILTPEEGASLSLVLDPAWSKVGLIKQDGGFDWTGEANGDAIEFWQEGYSEPTGLANVSIATTLAEHKAKNQELLYGVAPDSFGSTDIEEASNGKRVGLFSHEVFKSGWIRRRLMPNVGVQTVKLDKSERGSVQGQAVTFKVDRASQLGMKHYRQWIIPPVPVTP</sequence>
<gene>
    <name evidence="1" type="ORF">J4H91_11010</name>
</gene>
<keyword evidence="2" id="KW-1185">Reference proteome</keyword>
<dbReference type="Proteomes" id="UP000664398">
    <property type="component" value="Unassembled WGS sequence"/>
</dbReference>
<protein>
    <submittedName>
        <fullName evidence="1">Uncharacterized protein</fullName>
    </submittedName>
</protein>
<dbReference type="RefSeq" id="WP_208046308.1">
    <property type="nucleotide sequence ID" value="NZ_JAGDYL010000019.1"/>
</dbReference>
<evidence type="ECO:0000313" key="1">
    <source>
        <dbReference type="EMBL" id="MBO1805838.1"/>
    </source>
</evidence>
<dbReference type="AlphaFoldDB" id="A0A939RYL8"/>
<reference evidence="1" key="1">
    <citation type="submission" date="2021-03" db="EMBL/GenBank/DDBJ databases">
        <title>Leucobacter chromiisoli sp. nov., isolated from chromium-containing soil of chemical plant.</title>
        <authorList>
            <person name="Xu Z."/>
        </authorList>
    </citation>
    <scope>NUCLEOTIDE SEQUENCE</scope>
    <source>
        <strain evidence="1">A2</strain>
    </source>
</reference>
<comment type="caution">
    <text evidence="1">The sequence shown here is derived from an EMBL/GenBank/DDBJ whole genome shotgun (WGS) entry which is preliminary data.</text>
</comment>
<proteinExistence type="predicted"/>
<dbReference type="EMBL" id="JAGDYL010000019">
    <property type="protein sequence ID" value="MBO1805838.1"/>
    <property type="molecule type" value="Genomic_DNA"/>
</dbReference>
<name>A0A939RYL8_9MICO</name>